<reference evidence="1 2" key="2">
    <citation type="submission" date="2018-03" db="EMBL/GenBank/DDBJ databases">
        <title>The ancient ancestry and fast evolution of plastids.</title>
        <authorList>
            <person name="Moore K.R."/>
            <person name="Magnabosco C."/>
            <person name="Momper L."/>
            <person name="Gold D.A."/>
            <person name="Bosak T."/>
            <person name="Fournier G.P."/>
        </authorList>
    </citation>
    <scope>NUCLEOTIDE SEQUENCE [LARGE SCALE GENOMIC DNA]</scope>
    <source>
        <strain evidence="1 2">ULC18</strain>
    </source>
</reference>
<dbReference type="EMBL" id="PVWK01000097">
    <property type="protein sequence ID" value="PSB27256.1"/>
    <property type="molecule type" value="Genomic_DNA"/>
</dbReference>
<name>A0A2T1E3F2_9CYAN</name>
<dbReference type="Proteomes" id="UP000239576">
    <property type="component" value="Unassembled WGS sequence"/>
</dbReference>
<dbReference type="AlphaFoldDB" id="A0A2T1E3F2"/>
<reference evidence="2" key="1">
    <citation type="submission" date="2018-02" db="EMBL/GenBank/DDBJ databases">
        <authorList>
            <person name="Moore K."/>
            <person name="Momper L."/>
        </authorList>
    </citation>
    <scope>NUCLEOTIDE SEQUENCE [LARGE SCALE GENOMIC DNA]</scope>
    <source>
        <strain evidence="2">ULC18</strain>
    </source>
</reference>
<accession>A0A2T1E3F2</accession>
<dbReference type="RefSeq" id="WP_106257557.1">
    <property type="nucleotide sequence ID" value="NZ_CAWNSW010000129.1"/>
</dbReference>
<comment type="caution">
    <text evidence="1">The sequence shown here is derived from an EMBL/GenBank/DDBJ whole genome shotgun (WGS) entry which is preliminary data.</text>
</comment>
<dbReference type="OrthoDB" id="532683at2"/>
<sequence length="96" mass="11033">MTLPLVINESQVRPFKYWQEGIQQGIRYNNDLYAHFQSYSKTERLKAYDIASEQAQKGVSVCMTVSKTHYTIWLSLRSLSHATHGNQLLNKAKALS</sequence>
<gene>
    <name evidence="1" type="ORF">C7B82_17065</name>
</gene>
<organism evidence="1 2">
    <name type="scientific">Stenomitos frigidus ULC18</name>
    <dbReference type="NCBI Taxonomy" id="2107698"/>
    <lineage>
        <taxon>Bacteria</taxon>
        <taxon>Bacillati</taxon>
        <taxon>Cyanobacteriota</taxon>
        <taxon>Cyanophyceae</taxon>
        <taxon>Leptolyngbyales</taxon>
        <taxon>Leptolyngbyaceae</taxon>
        <taxon>Stenomitos</taxon>
    </lineage>
</organism>
<protein>
    <submittedName>
        <fullName evidence="1">Uncharacterized protein</fullName>
    </submittedName>
</protein>
<keyword evidence="2" id="KW-1185">Reference proteome</keyword>
<evidence type="ECO:0000313" key="1">
    <source>
        <dbReference type="EMBL" id="PSB27256.1"/>
    </source>
</evidence>
<evidence type="ECO:0000313" key="2">
    <source>
        <dbReference type="Proteomes" id="UP000239576"/>
    </source>
</evidence>
<proteinExistence type="predicted"/>